<dbReference type="AlphaFoldDB" id="A0A1M6V423"/>
<dbReference type="EMBL" id="FRBN01000001">
    <property type="protein sequence ID" value="SHK76198.1"/>
    <property type="molecule type" value="Genomic_DNA"/>
</dbReference>
<reference evidence="2" key="1">
    <citation type="submission" date="2016-11" db="EMBL/GenBank/DDBJ databases">
        <authorList>
            <person name="Varghese N."/>
            <person name="Submissions S."/>
        </authorList>
    </citation>
    <scope>NUCLEOTIDE SEQUENCE [LARGE SCALE GENOMIC DNA]</scope>
    <source>
        <strain evidence="2">DSM 29327</strain>
    </source>
</reference>
<protein>
    <submittedName>
        <fullName evidence="1">Uncharacterized protein</fullName>
    </submittedName>
</protein>
<gene>
    <name evidence="1" type="ORF">SAMN05444414_10191</name>
</gene>
<proteinExistence type="predicted"/>
<sequence>MVVMQFIPGADAAVSSTAIALQPICDAKIRTYVRGRDAKACLSVRGEKYEKSKGLNPSDPAALCTLGHSESARSSRIGGLLKAK</sequence>
<dbReference type="InterPro" id="IPR020349">
    <property type="entry name" value="Uncharacterised_14.7kDa"/>
</dbReference>
<evidence type="ECO:0000313" key="2">
    <source>
        <dbReference type="Proteomes" id="UP000184191"/>
    </source>
</evidence>
<keyword evidence="2" id="KW-1185">Reference proteome</keyword>
<dbReference type="Proteomes" id="UP000184191">
    <property type="component" value="Unassembled WGS sequence"/>
</dbReference>
<dbReference type="STRING" id="1054996.SAMN05444414_10191"/>
<dbReference type="Pfam" id="PF17267">
    <property type="entry name" value="DUF5333"/>
    <property type="match status" value="1"/>
</dbReference>
<accession>A0A1M6V423</accession>
<evidence type="ECO:0000313" key="1">
    <source>
        <dbReference type="EMBL" id="SHK76198.1"/>
    </source>
</evidence>
<name>A0A1M6V423_9RHOB</name>
<organism evidence="1 2">
    <name type="scientific">Roseovarius marisflavi</name>
    <dbReference type="NCBI Taxonomy" id="1054996"/>
    <lineage>
        <taxon>Bacteria</taxon>
        <taxon>Pseudomonadati</taxon>
        <taxon>Pseudomonadota</taxon>
        <taxon>Alphaproteobacteria</taxon>
        <taxon>Rhodobacterales</taxon>
        <taxon>Roseobacteraceae</taxon>
        <taxon>Roseovarius</taxon>
    </lineage>
</organism>